<keyword evidence="6" id="KW-1185">Reference proteome</keyword>
<dbReference type="Proteomes" id="UP000624279">
    <property type="component" value="Unassembled WGS sequence"/>
</dbReference>
<keyword evidence="1" id="KW-0175">Coiled coil</keyword>
<organism evidence="5 6">
    <name type="scientific">Undibacterium flavidum</name>
    <dbReference type="NCBI Taxonomy" id="2762297"/>
    <lineage>
        <taxon>Bacteria</taxon>
        <taxon>Pseudomonadati</taxon>
        <taxon>Pseudomonadota</taxon>
        <taxon>Betaproteobacteria</taxon>
        <taxon>Burkholderiales</taxon>
        <taxon>Oxalobacteraceae</taxon>
        <taxon>Undibacterium</taxon>
    </lineage>
</organism>
<keyword evidence="3" id="KW-0732">Signal</keyword>
<name>A0ABR6YHP2_9BURK</name>
<feature type="chain" id="PRO_5046503609" evidence="3">
    <location>
        <begin position="28"/>
        <end position="170"/>
    </location>
</feature>
<gene>
    <name evidence="5" type="ORF">H8K55_21130</name>
</gene>
<evidence type="ECO:0000256" key="2">
    <source>
        <dbReference type="SAM" id="MobiDB-lite"/>
    </source>
</evidence>
<reference evidence="5 6" key="1">
    <citation type="submission" date="2020-08" db="EMBL/GenBank/DDBJ databases">
        <title>Novel species isolated from subtropical streams in China.</title>
        <authorList>
            <person name="Lu H."/>
        </authorList>
    </citation>
    <scope>NUCLEOTIDE SEQUENCE [LARGE SCALE GENOMIC DNA]</scope>
    <source>
        <strain evidence="5 6">LX15W</strain>
    </source>
</reference>
<feature type="signal peptide" evidence="3">
    <location>
        <begin position="1"/>
        <end position="27"/>
    </location>
</feature>
<dbReference type="Pfam" id="PF13511">
    <property type="entry name" value="DUF4124"/>
    <property type="match status" value="1"/>
</dbReference>
<evidence type="ECO:0000256" key="1">
    <source>
        <dbReference type="SAM" id="Coils"/>
    </source>
</evidence>
<accession>A0ABR6YHP2</accession>
<dbReference type="PROSITE" id="PS51257">
    <property type="entry name" value="PROKAR_LIPOPROTEIN"/>
    <property type="match status" value="1"/>
</dbReference>
<feature type="compositionally biased region" description="Low complexity" evidence="2">
    <location>
        <begin position="71"/>
        <end position="84"/>
    </location>
</feature>
<evidence type="ECO:0000259" key="4">
    <source>
        <dbReference type="Pfam" id="PF13511"/>
    </source>
</evidence>
<evidence type="ECO:0000313" key="6">
    <source>
        <dbReference type="Proteomes" id="UP000624279"/>
    </source>
</evidence>
<dbReference type="RefSeq" id="WP_186944219.1">
    <property type="nucleotide sequence ID" value="NZ_JACOGA010000035.1"/>
</dbReference>
<dbReference type="InterPro" id="IPR025392">
    <property type="entry name" value="DUF4124"/>
</dbReference>
<sequence length="170" mass="18548">MKQYLIGFGALFGLACVAITTSAPVLAQSDVYLCVDANGKKEYKNTGITKGCKLVDLPQVNTIPAPASAKKVASATSAKPAASPGGFPKVDEGTQKARDSDRKQILLDELKVEEQKLEAIKKEYNGGEVERRADERQPAKYVERVNNLKNDLARTEKNIEALKREISNLK</sequence>
<dbReference type="EMBL" id="JACOGA010000035">
    <property type="protein sequence ID" value="MBC3876104.1"/>
    <property type="molecule type" value="Genomic_DNA"/>
</dbReference>
<proteinExistence type="predicted"/>
<evidence type="ECO:0000256" key="3">
    <source>
        <dbReference type="SAM" id="SignalP"/>
    </source>
</evidence>
<comment type="caution">
    <text evidence="5">The sequence shown here is derived from an EMBL/GenBank/DDBJ whole genome shotgun (WGS) entry which is preliminary data.</text>
</comment>
<feature type="coiled-coil region" evidence="1">
    <location>
        <begin position="103"/>
        <end position="165"/>
    </location>
</feature>
<feature type="region of interest" description="Disordered" evidence="2">
    <location>
        <begin position="71"/>
        <end position="102"/>
    </location>
</feature>
<feature type="compositionally biased region" description="Basic and acidic residues" evidence="2">
    <location>
        <begin position="89"/>
        <end position="102"/>
    </location>
</feature>
<protein>
    <submittedName>
        <fullName evidence="5">DUF4124 domain-containing protein</fullName>
    </submittedName>
</protein>
<feature type="domain" description="DUF4124" evidence="4">
    <location>
        <begin position="21"/>
        <end position="70"/>
    </location>
</feature>
<evidence type="ECO:0000313" key="5">
    <source>
        <dbReference type="EMBL" id="MBC3876104.1"/>
    </source>
</evidence>